<keyword evidence="1" id="KW-0472">Membrane</keyword>
<sequence>MLTLIISGIFFISVLGVAFILFRKIPVLVQLPQNGHHGIKKPQLIANIEKTLKAHHFHFFEKQMLLQKLLSKSRILILKAERWIDVALRGIRKKAQELDEKKK</sequence>
<feature type="transmembrane region" description="Helical" evidence="1">
    <location>
        <begin position="6"/>
        <end position="22"/>
    </location>
</feature>
<evidence type="ECO:0000313" key="2">
    <source>
        <dbReference type="EMBL" id="OGZ65827.1"/>
    </source>
</evidence>
<keyword evidence="1" id="KW-0812">Transmembrane</keyword>
<organism evidence="2 3">
    <name type="scientific">Candidatus Staskawiczbacteria bacterium RIFCSPHIGHO2_01_FULL_41_41</name>
    <dbReference type="NCBI Taxonomy" id="1802203"/>
    <lineage>
        <taxon>Bacteria</taxon>
        <taxon>Candidatus Staskawicziibacteriota</taxon>
    </lineage>
</organism>
<evidence type="ECO:0000256" key="1">
    <source>
        <dbReference type="SAM" id="Phobius"/>
    </source>
</evidence>
<evidence type="ECO:0000313" key="3">
    <source>
        <dbReference type="Proteomes" id="UP000178774"/>
    </source>
</evidence>
<proteinExistence type="predicted"/>
<reference evidence="2 3" key="1">
    <citation type="journal article" date="2016" name="Nat. Commun.">
        <title>Thousands of microbial genomes shed light on interconnected biogeochemical processes in an aquifer system.</title>
        <authorList>
            <person name="Anantharaman K."/>
            <person name="Brown C.T."/>
            <person name="Hug L.A."/>
            <person name="Sharon I."/>
            <person name="Castelle C.J."/>
            <person name="Probst A.J."/>
            <person name="Thomas B.C."/>
            <person name="Singh A."/>
            <person name="Wilkins M.J."/>
            <person name="Karaoz U."/>
            <person name="Brodie E.L."/>
            <person name="Williams K.H."/>
            <person name="Hubbard S.S."/>
            <person name="Banfield J.F."/>
        </authorList>
    </citation>
    <scope>NUCLEOTIDE SEQUENCE [LARGE SCALE GENOMIC DNA]</scope>
</reference>
<accession>A0A1G2HTN0</accession>
<protein>
    <submittedName>
        <fullName evidence="2">Uncharacterized protein</fullName>
    </submittedName>
</protein>
<dbReference type="EMBL" id="MHOP01000013">
    <property type="protein sequence ID" value="OGZ65827.1"/>
    <property type="molecule type" value="Genomic_DNA"/>
</dbReference>
<comment type="caution">
    <text evidence="2">The sequence shown here is derived from an EMBL/GenBank/DDBJ whole genome shotgun (WGS) entry which is preliminary data.</text>
</comment>
<dbReference type="AlphaFoldDB" id="A0A1G2HTN0"/>
<name>A0A1G2HTN0_9BACT</name>
<gene>
    <name evidence="2" type="ORF">A2822_01050</name>
</gene>
<keyword evidence="1" id="KW-1133">Transmembrane helix</keyword>
<dbReference type="Proteomes" id="UP000178774">
    <property type="component" value="Unassembled WGS sequence"/>
</dbReference>